<dbReference type="EMBL" id="KN880704">
    <property type="protein sequence ID" value="KIY63315.1"/>
    <property type="molecule type" value="Genomic_DNA"/>
</dbReference>
<sequence length="196" mass="22161">MTRRPRRCEPPGNAVEGQRIMIQQTSAASANEMAMDGARYVRRVQLSMTGLGCTLQMSVGSRCRSRLAPDLLAPPGQTIIRSAEYLEAHLKVVLNMGLELGHELFRRNTMADAHLLTIWTARYSTQQYLLEREPPGLFDLPCSLHRFGLWSDVFFEKMSNKYRPRFRRLRESGTPIFVSEGRIQWGGTEGACIVSG</sequence>
<protein>
    <submittedName>
        <fullName evidence="1">Uncharacterized protein</fullName>
    </submittedName>
</protein>
<dbReference type="Proteomes" id="UP000054007">
    <property type="component" value="Unassembled WGS sequence"/>
</dbReference>
<gene>
    <name evidence="1" type="ORF">CYLTODRAFT_141571</name>
</gene>
<dbReference type="AlphaFoldDB" id="A0A0D7AZC2"/>
<organism evidence="1 2">
    <name type="scientific">Cylindrobasidium torrendii FP15055 ss-10</name>
    <dbReference type="NCBI Taxonomy" id="1314674"/>
    <lineage>
        <taxon>Eukaryota</taxon>
        <taxon>Fungi</taxon>
        <taxon>Dikarya</taxon>
        <taxon>Basidiomycota</taxon>
        <taxon>Agaricomycotina</taxon>
        <taxon>Agaricomycetes</taxon>
        <taxon>Agaricomycetidae</taxon>
        <taxon>Agaricales</taxon>
        <taxon>Marasmiineae</taxon>
        <taxon>Physalacriaceae</taxon>
        <taxon>Cylindrobasidium</taxon>
    </lineage>
</organism>
<name>A0A0D7AZC2_9AGAR</name>
<accession>A0A0D7AZC2</accession>
<evidence type="ECO:0000313" key="2">
    <source>
        <dbReference type="Proteomes" id="UP000054007"/>
    </source>
</evidence>
<keyword evidence="2" id="KW-1185">Reference proteome</keyword>
<proteinExistence type="predicted"/>
<reference evidence="1 2" key="1">
    <citation type="journal article" date="2015" name="Fungal Genet. Biol.">
        <title>Evolution of novel wood decay mechanisms in Agaricales revealed by the genome sequences of Fistulina hepatica and Cylindrobasidium torrendii.</title>
        <authorList>
            <person name="Floudas D."/>
            <person name="Held B.W."/>
            <person name="Riley R."/>
            <person name="Nagy L.G."/>
            <person name="Koehler G."/>
            <person name="Ransdell A.S."/>
            <person name="Younus H."/>
            <person name="Chow J."/>
            <person name="Chiniquy J."/>
            <person name="Lipzen A."/>
            <person name="Tritt A."/>
            <person name="Sun H."/>
            <person name="Haridas S."/>
            <person name="LaButti K."/>
            <person name="Ohm R.A."/>
            <person name="Kues U."/>
            <person name="Blanchette R.A."/>
            <person name="Grigoriev I.V."/>
            <person name="Minto R.E."/>
            <person name="Hibbett D.S."/>
        </authorList>
    </citation>
    <scope>NUCLEOTIDE SEQUENCE [LARGE SCALE GENOMIC DNA]</scope>
    <source>
        <strain evidence="1 2">FP15055 ss-10</strain>
    </source>
</reference>
<evidence type="ECO:0000313" key="1">
    <source>
        <dbReference type="EMBL" id="KIY63315.1"/>
    </source>
</evidence>